<evidence type="ECO:0000256" key="1">
    <source>
        <dbReference type="ARBA" id="ARBA00001947"/>
    </source>
</evidence>
<evidence type="ECO:0000313" key="9">
    <source>
        <dbReference type="RefSeq" id="XP_036672699.3"/>
    </source>
</evidence>
<feature type="region of interest" description="Disordered" evidence="6">
    <location>
        <begin position="180"/>
        <end position="204"/>
    </location>
</feature>
<comment type="cofactor">
    <cofactor evidence="1">
        <name>Zn(2+)</name>
        <dbReference type="ChEBI" id="CHEBI:29105"/>
    </cofactor>
</comment>
<evidence type="ECO:0000256" key="4">
    <source>
        <dbReference type="ARBA" id="ARBA00022833"/>
    </source>
</evidence>
<feature type="compositionally biased region" description="Basic and acidic residues" evidence="6">
    <location>
        <begin position="184"/>
        <end position="198"/>
    </location>
</feature>
<feature type="region of interest" description="Disordered" evidence="6">
    <location>
        <begin position="507"/>
        <end position="743"/>
    </location>
</feature>
<dbReference type="GeneID" id="108005028"/>
<keyword evidence="4" id="KW-0862">Zinc</keyword>
<dbReference type="Gene3D" id="3.90.180.10">
    <property type="entry name" value="Medium-chain alcohol dehydrogenases, catalytic domain"/>
    <property type="match status" value="1"/>
</dbReference>
<dbReference type="SUPFAM" id="SSF51735">
    <property type="entry name" value="NAD(P)-binding Rossmann-fold domains"/>
    <property type="match status" value="1"/>
</dbReference>
<proteinExistence type="inferred from homology"/>
<dbReference type="RefSeq" id="XP_036672699.3">
    <property type="nucleotide sequence ID" value="XM_036816804.3"/>
</dbReference>
<evidence type="ECO:0000256" key="5">
    <source>
        <dbReference type="ARBA" id="ARBA00023002"/>
    </source>
</evidence>
<evidence type="ECO:0000313" key="8">
    <source>
        <dbReference type="Proteomes" id="UP001652628"/>
    </source>
</evidence>
<evidence type="ECO:0000259" key="7">
    <source>
        <dbReference type="Pfam" id="PF08240"/>
    </source>
</evidence>
<dbReference type="InterPro" id="IPR036291">
    <property type="entry name" value="NAD(P)-bd_dom_sf"/>
</dbReference>
<keyword evidence="5" id="KW-0560">Oxidoreductase</keyword>
<feature type="compositionally biased region" description="Basic and acidic residues" evidence="6">
    <location>
        <begin position="541"/>
        <end position="743"/>
    </location>
</feature>
<keyword evidence="3" id="KW-0479">Metal-binding</keyword>
<organism evidence="8 9">
    <name type="scientific">Drosophila suzukii</name>
    <name type="common">Spotted-wing drosophila fruit fly</name>
    <dbReference type="NCBI Taxonomy" id="28584"/>
    <lineage>
        <taxon>Eukaryota</taxon>
        <taxon>Metazoa</taxon>
        <taxon>Ecdysozoa</taxon>
        <taxon>Arthropoda</taxon>
        <taxon>Hexapoda</taxon>
        <taxon>Insecta</taxon>
        <taxon>Pterygota</taxon>
        <taxon>Neoptera</taxon>
        <taxon>Endopterygota</taxon>
        <taxon>Diptera</taxon>
        <taxon>Brachycera</taxon>
        <taxon>Muscomorpha</taxon>
        <taxon>Ephydroidea</taxon>
        <taxon>Drosophilidae</taxon>
        <taxon>Drosophila</taxon>
        <taxon>Sophophora</taxon>
    </lineage>
</organism>
<evidence type="ECO:0000256" key="2">
    <source>
        <dbReference type="ARBA" id="ARBA00008072"/>
    </source>
</evidence>
<evidence type="ECO:0000256" key="3">
    <source>
        <dbReference type="ARBA" id="ARBA00022723"/>
    </source>
</evidence>
<dbReference type="Proteomes" id="UP001652628">
    <property type="component" value="Chromosome 3"/>
</dbReference>
<dbReference type="InterPro" id="IPR011032">
    <property type="entry name" value="GroES-like_sf"/>
</dbReference>
<dbReference type="InterPro" id="IPR013154">
    <property type="entry name" value="ADH-like_N"/>
</dbReference>
<reference evidence="9" key="1">
    <citation type="submission" date="2025-08" db="UniProtKB">
        <authorList>
            <consortium name="RefSeq"/>
        </authorList>
    </citation>
    <scope>IDENTIFICATION</scope>
</reference>
<accession>A0AB40A830</accession>
<evidence type="ECO:0000256" key="6">
    <source>
        <dbReference type="SAM" id="MobiDB-lite"/>
    </source>
</evidence>
<dbReference type="PANTHER" id="PTHR43161">
    <property type="entry name" value="SORBITOL DEHYDROGENASE"/>
    <property type="match status" value="1"/>
</dbReference>
<feature type="domain" description="Alcohol dehydrogenase-like N-terminal" evidence="7">
    <location>
        <begin position="974"/>
        <end position="1075"/>
    </location>
</feature>
<comment type="similarity">
    <text evidence="2">Belongs to the zinc-containing alcohol dehydrogenase family.</text>
</comment>
<dbReference type="PANTHER" id="PTHR43161:SF9">
    <property type="entry name" value="SORBITOL DEHYDROGENASE"/>
    <property type="match status" value="1"/>
</dbReference>
<sequence length="1303" mass="141817">MPGILGTFPTHRLGPHLSQISRCLSYHAPLFRPRSLIHEKRFRQLCISVTSGAKTTPQADRTCNPGRVRVQKYSQKGNNVFSISDNVDMLRKRISFSGTSGNAPKILPIGLITPETGDGKELKIVIVPLDLSGMDANALKDTLETINQLRLYANHIETFSSSMVEEYGALNEALQEVESQAQSEDVKAESNADDRKFWESYPSSPAADVDAVGTAMDAGMGAGSNMPLQRQAAVSSCLQNSLGNPVRPAATSSSLKTTKSMSALAQPEPIQDSGLGANLKELASQEGDFVEEVRVDVPQDLSNRLNEMAVSSMELSFEMDMTNLRDALNNKDPNSVAPQNPMICMHTKVELDATGKAVQTLPLRFNALISGVVEIDAQKLKDAQLTEDKMPGFNDDLTSLAANLCSTALEKGFATSSKSPDDPYIADLELTKDEEAFPTRIIDTSYMSASTQIGHQREALQKIAEEASTVPGIQEVEVPVPVDKDGCKNPPVKPKRKCPGKCPLITDPCKEDPCERPEKKKAPKKKAVQTTEITSKAKGGAKKDSCAKGGKGKKDGGAKKKDPCAKFKSGEKKDPCAKKDDKKKDPCAKKKDPCAKKDDKKKDPCAKKKDPCAKKDDKKKDPCAKKKDPCAKKDDKKKDPCAKKKDPCAKKDDKKKDPCAKKKDPCAKKDDKKKDPCAKKKDPCAKKDDKKKDPCAKDKKKDPCAKGGKDDKKKKDPCAKFKKGGKDGKDKCKFSTFSRRPDPSKRYLSTALSQVFQESAPVPKAPRFQVYSTLVRRHYRVPALKTSSSCQCSLCKGHLLDKATPPARFTINTTLLRRRFGGLAGRITPGSLSQFSYRGYAKKSKKGGKCGQMAPKYPKSRGKDIKERTGLREDCFSGEDGGCGIKSCTGKCAKVKFPKKKCERKEKKDDGRIGNLLARNTSVQLQTQRRSLSTRVCCHPSPKPKSDEQALALRISNSYEVKVVPVSKPRPKDFDVLIRTGSVAISNSDIHVYENGSRDIEAMSLGHDATGFVEEVGRCVHHLHVGDRVVMESALSCGICELCKQGQYNMCSGLVYNGFLSTYQTHPADLCHRLPPSISMEEGALTQTLALGCQACFKANITPTSNVLILGSCPTAVAAGICANAIGAKRVAIAGCMAPALDVVARDFGFQAVEFDSNALFGEVLEAIYSKFKDWPDCVINCSISAMTMNLAVMALQPCGVCVLAECDSECASFNALDVLMKNIRLVPSFRSANMYPTAIQLMRSGRALMHKFITASYPLSKAEEAFRTAQHESNVGLGKIIVNCADEVDIEENLGRNSKSAS</sequence>
<dbReference type="Pfam" id="PF08240">
    <property type="entry name" value="ADH_N"/>
    <property type="match status" value="1"/>
</dbReference>
<feature type="compositionally biased region" description="Basic and acidic residues" evidence="6">
    <location>
        <begin position="508"/>
        <end position="520"/>
    </location>
</feature>
<keyword evidence="8" id="KW-1185">Reference proteome</keyword>
<protein>
    <submittedName>
        <fullName evidence="9">Uncharacterized protein isoform X1</fullName>
    </submittedName>
</protein>
<dbReference type="Gene3D" id="3.40.50.720">
    <property type="entry name" value="NAD(P)-binding Rossmann-like Domain"/>
    <property type="match status" value="1"/>
</dbReference>
<name>A0AB40A830_DROSZ</name>
<gene>
    <name evidence="9" type="primary">LOC108005028</name>
</gene>
<dbReference type="SUPFAM" id="SSF50129">
    <property type="entry name" value="GroES-like"/>
    <property type="match status" value="1"/>
</dbReference>